<dbReference type="RefSeq" id="WP_057977275.1">
    <property type="nucleotide sequence ID" value="NZ_LKHP01000003.1"/>
</dbReference>
<evidence type="ECO:0000256" key="1">
    <source>
        <dbReference type="SAM" id="SignalP"/>
    </source>
</evidence>
<protein>
    <submittedName>
        <fullName evidence="2">Uncharacterized protein</fullName>
    </submittedName>
</protein>
<dbReference type="Proteomes" id="UP000052015">
    <property type="component" value="Unassembled WGS sequence"/>
</dbReference>
<dbReference type="STRING" id="908809.ABG79_00759"/>
<organism evidence="2 3">
    <name type="scientific">Caloramator mitchellensis</name>
    <dbReference type="NCBI Taxonomy" id="908809"/>
    <lineage>
        <taxon>Bacteria</taxon>
        <taxon>Bacillati</taxon>
        <taxon>Bacillota</taxon>
        <taxon>Clostridia</taxon>
        <taxon>Eubacteriales</taxon>
        <taxon>Clostridiaceae</taxon>
        <taxon>Caloramator</taxon>
    </lineage>
</organism>
<name>A0A0R3JYN9_CALMK</name>
<sequence length="257" mass="28109">MKNFKRFAALVLAFAFFAMSFNFVASAASVKVPKVSFAAQVKTSANVFDLIPVSVKANYSGKVQYRAYIVDEATKKTYDIFGGNGYSAAVDGNKVFSFNAKIAKPGKYHITIMVKRDGSKVKYDTYVKTKTIVVKDVKLSLKSIDVLVNGTMVVKPKVNGNAFIFDLSAMKDSDRVTHLNLMANKNSNVNLSGNIVRVAGNVKKTVTPKQFGLDKNPPEGVTLGSLRSLTEGNSLGINFYVYEGKEKVNYAVVVKIR</sequence>
<proteinExistence type="predicted"/>
<reference evidence="2 3" key="1">
    <citation type="submission" date="2015-09" db="EMBL/GenBank/DDBJ databases">
        <title>Draft genome sequence of a Caloramator mitchellensis, a moderate thermophile from the Great Artesian Basin of Australia.</title>
        <authorList>
            <person name="Patel B.K."/>
        </authorList>
    </citation>
    <scope>NUCLEOTIDE SEQUENCE [LARGE SCALE GENOMIC DNA]</scope>
    <source>
        <strain evidence="2 3">VF08</strain>
    </source>
</reference>
<dbReference type="EMBL" id="LKHP01000003">
    <property type="protein sequence ID" value="KRQ87421.1"/>
    <property type="molecule type" value="Genomic_DNA"/>
</dbReference>
<evidence type="ECO:0000313" key="2">
    <source>
        <dbReference type="EMBL" id="KRQ87421.1"/>
    </source>
</evidence>
<gene>
    <name evidence="2" type="ORF">ABG79_00759</name>
</gene>
<accession>A0A0R3JYN9</accession>
<evidence type="ECO:0000313" key="3">
    <source>
        <dbReference type="Proteomes" id="UP000052015"/>
    </source>
</evidence>
<feature type="chain" id="PRO_5006441692" evidence="1">
    <location>
        <begin position="28"/>
        <end position="257"/>
    </location>
</feature>
<keyword evidence="1" id="KW-0732">Signal</keyword>
<dbReference type="AlphaFoldDB" id="A0A0R3JYN9"/>
<dbReference type="OrthoDB" id="1953820at2"/>
<comment type="caution">
    <text evidence="2">The sequence shown here is derived from an EMBL/GenBank/DDBJ whole genome shotgun (WGS) entry which is preliminary data.</text>
</comment>
<feature type="signal peptide" evidence="1">
    <location>
        <begin position="1"/>
        <end position="27"/>
    </location>
</feature>
<keyword evidence="3" id="KW-1185">Reference proteome</keyword>